<dbReference type="PANTHER" id="PTHR47829:SF1">
    <property type="entry name" value="HAD FAMILY PHOSPHATASE"/>
    <property type="match status" value="1"/>
</dbReference>
<dbReference type="Gene3D" id="3.90.1200.10">
    <property type="match status" value="1"/>
</dbReference>
<dbReference type="InterPro" id="IPR052898">
    <property type="entry name" value="ACAD10-like"/>
</dbReference>
<dbReference type="OrthoDB" id="3806873at2"/>
<evidence type="ECO:0000259" key="1">
    <source>
        <dbReference type="Pfam" id="PF01636"/>
    </source>
</evidence>
<dbReference type="Proteomes" id="UP000321805">
    <property type="component" value="Chromosome"/>
</dbReference>
<dbReference type="InterPro" id="IPR011009">
    <property type="entry name" value="Kinase-like_dom_sf"/>
</dbReference>
<gene>
    <name evidence="2" type="ORF">FSW04_14910</name>
</gene>
<feature type="domain" description="Aminoglycoside phosphotransferase" evidence="1">
    <location>
        <begin position="42"/>
        <end position="265"/>
    </location>
</feature>
<dbReference type="InterPro" id="IPR002575">
    <property type="entry name" value="Aminoglycoside_PTrfase"/>
</dbReference>
<keyword evidence="2" id="KW-0808">Transferase</keyword>
<accession>A0A5B8U6K7</accession>
<dbReference type="Pfam" id="PF01636">
    <property type="entry name" value="APH"/>
    <property type="match status" value="1"/>
</dbReference>
<name>A0A5B8U6K7_9ACTN</name>
<dbReference type="AlphaFoldDB" id="A0A5B8U6K7"/>
<protein>
    <submittedName>
        <fullName evidence="2">Phosphotransferase family protein</fullName>
    </submittedName>
</protein>
<dbReference type="RefSeq" id="WP_146920601.1">
    <property type="nucleotide sequence ID" value="NZ_CP042430.1"/>
</dbReference>
<dbReference type="Gene3D" id="3.30.200.20">
    <property type="entry name" value="Phosphorylase Kinase, domain 1"/>
    <property type="match status" value="1"/>
</dbReference>
<dbReference type="GO" id="GO:0016740">
    <property type="term" value="F:transferase activity"/>
    <property type="evidence" value="ECO:0007669"/>
    <property type="project" value="UniProtKB-KW"/>
</dbReference>
<dbReference type="SUPFAM" id="SSF56112">
    <property type="entry name" value="Protein kinase-like (PK-like)"/>
    <property type="match status" value="1"/>
</dbReference>
<dbReference type="CDD" id="cd05154">
    <property type="entry name" value="ACAD10_11_N-like"/>
    <property type="match status" value="1"/>
</dbReference>
<proteinExistence type="predicted"/>
<sequence>MSDDVVEHHEDAAGAARPPLLVIEPLRAFLDAHGLGSGPVHARPIGDGHSNPTFVLTREGAEVVLRRPPRPPLPPSSHDVLRESRVIGALAGRAPVPAILATCEDPAVIGAPFFLMERMAGHVLTDAVPESLAGGEGAIADALVDALVGLHAVDWRACGLQGFGRPAGYLARQVRRFEGLWELSRTRDLPVFGRLATWLGDHLPESPATTIVHGDYRLGNTMYAPQAPPRVVAILDWEMSTLGDPLADVGYLCAFWVQPDDPPLRMFDLSTVTRSGGFPTRAELVARYHERSGRSTGAIAWYQTLALWKLAVAMEGIHRRAVQGGSDDPYLAAFADGVPELLERAAATAGVPSLTPSVRTAHPGDPCS</sequence>
<keyword evidence="3" id="KW-1185">Reference proteome</keyword>
<reference evidence="2 3" key="1">
    <citation type="journal article" date="2018" name="J. Microbiol.">
        <title>Baekduia soli gen. nov., sp. nov., a novel bacterium isolated from the soil of Baekdu Mountain and proposal of a novel family name, Baekduiaceae fam. nov.</title>
        <authorList>
            <person name="An D.S."/>
            <person name="Siddiqi M.Z."/>
            <person name="Kim K.H."/>
            <person name="Yu H.S."/>
            <person name="Im W.T."/>
        </authorList>
    </citation>
    <scope>NUCLEOTIDE SEQUENCE [LARGE SCALE GENOMIC DNA]</scope>
    <source>
        <strain evidence="2 3">BR7-21</strain>
    </source>
</reference>
<evidence type="ECO:0000313" key="2">
    <source>
        <dbReference type="EMBL" id="QEC48733.1"/>
    </source>
</evidence>
<dbReference type="PANTHER" id="PTHR47829">
    <property type="entry name" value="HYDROLASE, PUTATIVE (AFU_ORTHOLOGUE AFUA_1G12880)-RELATED"/>
    <property type="match status" value="1"/>
</dbReference>
<evidence type="ECO:0000313" key="3">
    <source>
        <dbReference type="Proteomes" id="UP000321805"/>
    </source>
</evidence>
<organism evidence="2 3">
    <name type="scientific">Baekduia soli</name>
    <dbReference type="NCBI Taxonomy" id="496014"/>
    <lineage>
        <taxon>Bacteria</taxon>
        <taxon>Bacillati</taxon>
        <taxon>Actinomycetota</taxon>
        <taxon>Thermoleophilia</taxon>
        <taxon>Solirubrobacterales</taxon>
        <taxon>Baekduiaceae</taxon>
        <taxon>Baekduia</taxon>
    </lineage>
</organism>
<dbReference type="KEGG" id="bsol:FSW04_14910"/>
<dbReference type="InterPro" id="IPR041726">
    <property type="entry name" value="ACAD10_11_N"/>
</dbReference>
<dbReference type="EMBL" id="CP042430">
    <property type="protein sequence ID" value="QEC48733.1"/>
    <property type="molecule type" value="Genomic_DNA"/>
</dbReference>